<name>A0A0E9P6K4_ANGAN</name>
<reference evidence="2" key="2">
    <citation type="journal article" date="2015" name="Fish Shellfish Immunol.">
        <title>Early steps in the European eel (Anguilla anguilla)-Vibrio vulnificus interaction in the gills: Role of the RtxA13 toxin.</title>
        <authorList>
            <person name="Callol A."/>
            <person name="Pajuelo D."/>
            <person name="Ebbesson L."/>
            <person name="Teles M."/>
            <person name="MacKenzie S."/>
            <person name="Amaro C."/>
        </authorList>
    </citation>
    <scope>NUCLEOTIDE SEQUENCE</scope>
</reference>
<evidence type="ECO:0000313" key="2">
    <source>
        <dbReference type="EMBL" id="JAG99714.1"/>
    </source>
</evidence>
<evidence type="ECO:0000256" key="1">
    <source>
        <dbReference type="SAM" id="SignalP"/>
    </source>
</evidence>
<feature type="signal peptide" evidence="1">
    <location>
        <begin position="1"/>
        <end position="24"/>
    </location>
</feature>
<reference evidence="2" key="1">
    <citation type="submission" date="2014-11" db="EMBL/GenBank/DDBJ databases">
        <authorList>
            <person name="Amaro Gonzalez C."/>
        </authorList>
    </citation>
    <scope>NUCLEOTIDE SEQUENCE</scope>
</reference>
<accession>A0A0E9P6K4</accession>
<protein>
    <submittedName>
        <fullName evidence="2">Uncharacterized protein</fullName>
    </submittedName>
</protein>
<keyword evidence="1" id="KW-0732">Signal</keyword>
<organism evidence="2">
    <name type="scientific">Anguilla anguilla</name>
    <name type="common">European freshwater eel</name>
    <name type="synonym">Muraena anguilla</name>
    <dbReference type="NCBI Taxonomy" id="7936"/>
    <lineage>
        <taxon>Eukaryota</taxon>
        <taxon>Metazoa</taxon>
        <taxon>Chordata</taxon>
        <taxon>Craniata</taxon>
        <taxon>Vertebrata</taxon>
        <taxon>Euteleostomi</taxon>
        <taxon>Actinopterygii</taxon>
        <taxon>Neopterygii</taxon>
        <taxon>Teleostei</taxon>
        <taxon>Anguilliformes</taxon>
        <taxon>Anguillidae</taxon>
        <taxon>Anguilla</taxon>
    </lineage>
</organism>
<dbReference type="AlphaFoldDB" id="A0A0E9P6K4"/>
<sequence>MHCSIIDSTVFIWRLFITFGGGLGGEGCGRGRLDWVLTSPTAVDYESCSQDYEKTRETDQ</sequence>
<dbReference type="EMBL" id="GBXM01108862">
    <property type="protein sequence ID" value="JAG99714.1"/>
    <property type="molecule type" value="Transcribed_RNA"/>
</dbReference>
<proteinExistence type="predicted"/>
<feature type="chain" id="PRO_5002431152" evidence="1">
    <location>
        <begin position="25"/>
        <end position="60"/>
    </location>
</feature>